<gene>
    <name evidence="3" type="primary">BMERB1</name>
</gene>
<dbReference type="InterPro" id="IPR040127">
    <property type="entry name" value="BMERB"/>
</dbReference>
<dbReference type="OrthoDB" id="10048027at2759"/>
<dbReference type="AlphaFoldDB" id="A0A8V0Z7T9"/>
<reference evidence="3" key="2">
    <citation type="submission" date="2025-08" db="UniProtKB">
        <authorList>
            <consortium name="Ensembl"/>
        </authorList>
    </citation>
    <scope>IDENTIFICATION</scope>
    <source>
        <strain evidence="3">broiler</strain>
    </source>
</reference>
<evidence type="ECO:0000313" key="3">
    <source>
        <dbReference type="Ensembl" id="ENSGALP00010029309.1"/>
    </source>
</evidence>
<keyword evidence="4" id="KW-1185">Reference proteome</keyword>
<dbReference type="SMART" id="SM01203">
    <property type="entry name" value="DUF3585"/>
    <property type="match status" value="1"/>
</dbReference>
<dbReference type="Pfam" id="PF12130">
    <property type="entry name" value="bMERB_dom"/>
    <property type="match status" value="1"/>
</dbReference>
<dbReference type="PANTHER" id="PTHR22704">
    <property type="entry name" value="BMERB DOMAIN-CONTAINING PROTEIN 1-RELATED"/>
    <property type="match status" value="1"/>
</dbReference>
<dbReference type="PROSITE" id="PS51848">
    <property type="entry name" value="BMERB"/>
    <property type="match status" value="1"/>
</dbReference>
<feature type="region of interest" description="Disordered" evidence="1">
    <location>
        <begin position="1"/>
        <end position="144"/>
    </location>
</feature>
<reference evidence="3" key="1">
    <citation type="submission" date="2020-11" db="EMBL/GenBank/DDBJ databases">
        <title>Gallus gallus (Chicken) genome, bGalGal1, GRCg7b, maternal haplotype autosomes + Z &amp; W.</title>
        <authorList>
            <person name="Warren W."/>
            <person name="Formenti G."/>
            <person name="Fedrigo O."/>
            <person name="Haase B."/>
            <person name="Mountcastle J."/>
            <person name="Balacco J."/>
            <person name="Tracey A."/>
            <person name="Schneider V."/>
            <person name="Okimoto R."/>
            <person name="Cheng H."/>
            <person name="Hawken R."/>
            <person name="Howe K."/>
            <person name="Jarvis E.D."/>
        </authorList>
    </citation>
    <scope>NUCLEOTIDE SEQUENCE [LARGE SCALE GENOMIC DNA]</scope>
    <source>
        <strain evidence="3">Broiler</strain>
    </source>
</reference>
<feature type="compositionally biased region" description="Low complexity" evidence="1">
    <location>
        <begin position="17"/>
        <end position="31"/>
    </location>
</feature>
<dbReference type="GO" id="GO:0015630">
    <property type="term" value="C:microtubule cytoskeleton"/>
    <property type="evidence" value="ECO:0000318"/>
    <property type="project" value="GO_Central"/>
</dbReference>
<evidence type="ECO:0000259" key="2">
    <source>
        <dbReference type="PROSITE" id="PS51848"/>
    </source>
</evidence>
<evidence type="ECO:0000256" key="1">
    <source>
        <dbReference type="SAM" id="MobiDB-lite"/>
    </source>
</evidence>
<sequence length="346" mass="38055">MRSALRWPLERSSRTPAGFADATGARTADAGLWQHPRSSSAAQVGLSEHARGAGPDPGSLSGNRNALPDVGGGRGTPLALFPGLPPPSPALSMCAAPLPRPARGHPLRTEEPQPRTVPAAAGPQPRRHGVKEARSPAPPGPAMELRRSISASAEAERPMRRYGAVEETEWKAEALGRNQLDIISMAETTMMPEEIELEMAKIQRLREVLVRRESELRFMMDDIQLCKDIMNLKKELQSLVAIPEKEKTKMEKQREDELIQKIHRLVQKRDFLVDDAEVERLREKEEDKEMAEFLRTKLKPLDKATQSLTSSPAEKKAEPPPSKPAIAKAGLAIIKDCCGATQCSIM</sequence>
<name>A0A8V0Z7T9_CHICK</name>
<dbReference type="Proteomes" id="UP000000539">
    <property type="component" value="Chromosome 14"/>
</dbReference>
<proteinExistence type="predicted"/>
<dbReference type="GeneTree" id="ENSGT00440000038745"/>
<accession>A0A8V0Z7T9</accession>
<dbReference type="Ensembl" id="ENSGALT00010049611.1">
    <property type="protein sequence ID" value="ENSGALP00010029309.1"/>
    <property type="gene ID" value="ENSGALG00010020544.1"/>
</dbReference>
<dbReference type="InterPro" id="IPR022735">
    <property type="entry name" value="bMERB_dom"/>
</dbReference>
<dbReference type="GO" id="GO:0007026">
    <property type="term" value="P:negative regulation of microtubule depolymerization"/>
    <property type="evidence" value="ECO:0000318"/>
    <property type="project" value="GO_Central"/>
</dbReference>
<feature type="domain" description="BMERB" evidence="2">
    <location>
        <begin position="141"/>
        <end position="292"/>
    </location>
</feature>
<feature type="region of interest" description="Disordered" evidence="1">
    <location>
        <begin position="302"/>
        <end position="324"/>
    </location>
</feature>
<reference evidence="3" key="3">
    <citation type="submission" date="2025-09" db="UniProtKB">
        <authorList>
            <consortium name="Ensembl"/>
        </authorList>
    </citation>
    <scope>IDENTIFICATION</scope>
    <source>
        <strain evidence="3">broiler</strain>
    </source>
</reference>
<organism evidence="3 4">
    <name type="scientific">Gallus gallus</name>
    <name type="common">Chicken</name>
    <dbReference type="NCBI Taxonomy" id="9031"/>
    <lineage>
        <taxon>Eukaryota</taxon>
        <taxon>Metazoa</taxon>
        <taxon>Chordata</taxon>
        <taxon>Craniata</taxon>
        <taxon>Vertebrata</taxon>
        <taxon>Euteleostomi</taxon>
        <taxon>Archelosauria</taxon>
        <taxon>Archosauria</taxon>
        <taxon>Dinosauria</taxon>
        <taxon>Saurischia</taxon>
        <taxon>Theropoda</taxon>
        <taxon>Coelurosauria</taxon>
        <taxon>Aves</taxon>
        <taxon>Neognathae</taxon>
        <taxon>Galloanserae</taxon>
        <taxon>Galliformes</taxon>
        <taxon>Phasianidae</taxon>
        <taxon>Phasianinae</taxon>
        <taxon>Gallus</taxon>
    </lineage>
</organism>
<dbReference type="PANTHER" id="PTHR22704:SF1">
    <property type="entry name" value="BMERB DOMAIN-CONTAINING PROTEIN 1"/>
    <property type="match status" value="1"/>
</dbReference>
<evidence type="ECO:0000313" key="4">
    <source>
        <dbReference type="Proteomes" id="UP000000539"/>
    </source>
</evidence>
<protein>
    <submittedName>
        <fullName evidence="3">BMERB domain containing 1</fullName>
    </submittedName>
</protein>